<reference evidence="3" key="1">
    <citation type="submission" date="2016-10" db="EMBL/GenBank/DDBJ databases">
        <authorList>
            <person name="Varghese N."/>
            <person name="Submissions S."/>
        </authorList>
    </citation>
    <scope>NUCLEOTIDE SEQUENCE [LARGE SCALE GENOMIC DNA]</scope>
    <source>
        <strain evidence="3">K1</strain>
    </source>
</reference>
<protein>
    <submittedName>
        <fullName evidence="2">Shikimate / quinate 5-dehydrogenase</fullName>
    </submittedName>
</protein>
<name>A0A1I0U1R8_9BACL</name>
<feature type="domain" description="Quinate/shikimate 5-dehydrogenase/glutamyl-tRNA reductase" evidence="1">
    <location>
        <begin position="118"/>
        <end position="205"/>
    </location>
</feature>
<evidence type="ECO:0000259" key="1">
    <source>
        <dbReference type="Pfam" id="PF01488"/>
    </source>
</evidence>
<proteinExistence type="predicted"/>
<dbReference type="OrthoDB" id="2360403at2"/>
<dbReference type="RefSeq" id="WP_091704848.1">
    <property type="nucleotide sequence ID" value="NZ_FOJQ01000069.1"/>
</dbReference>
<dbReference type="InterPro" id="IPR036291">
    <property type="entry name" value="NAD(P)-bd_dom_sf"/>
</dbReference>
<dbReference type="STRING" id="150248.SAMN05216169_10699"/>
<gene>
    <name evidence="2" type="ORF">SAMN05216169_10699</name>
</gene>
<dbReference type="InterPro" id="IPR006151">
    <property type="entry name" value="Shikm_DH/Glu-tRNA_Rdtase"/>
</dbReference>
<dbReference type="AlphaFoldDB" id="A0A1I0U1R8"/>
<keyword evidence="3" id="KW-1185">Reference proteome</keyword>
<evidence type="ECO:0000313" key="2">
    <source>
        <dbReference type="EMBL" id="SFA57992.1"/>
    </source>
</evidence>
<dbReference type="SUPFAM" id="SSF51735">
    <property type="entry name" value="NAD(P)-binding Rossmann-fold domains"/>
    <property type="match status" value="1"/>
</dbReference>
<dbReference type="EMBL" id="FOJQ01000069">
    <property type="protein sequence ID" value="SFA57992.1"/>
    <property type="molecule type" value="Genomic_DNA"/>
</dbReference>
<dbReference type="Proteomes" id="UP000198979">
    <property type="component" value="Unassembled WGS sequence"/>
</dbReference>
<organism evidence="2 3">
    <name type="scientific">Anoxybacillus pushchinoensis</name>
    <dbReference type="NCBI Taxonomy" id="150248"/>
    <lineage>
        <taxon>Bacteria</taxon>
        <taxon>Bacillati</taxon>
        <taxon>Bacillota</taxon>
        <taxon>Bacilli</taxon>
        <taxon>Bacillales</taxon>
        <taxon>Anoxybacillaceae</taxon>
        <taxon>Anoxybacillus</taxon>
    </lineage>
</organism>
<accession>A0A1I0U1R8</accession>
<dbReference type="Pfam" id="PF01488">
    <property type="entry name" value="Shikimate_DH"/>
    <property type="match status" value="1"/>
</dbReference>
<evidence type="ECO:0000313" key="3">
    <source>
        <dbReference type="Proteomes" id="UP000198979"/>
    </source>
</evidence>
<sequence length="342" mass="38961">MKIESLYTQIDKEIDSLENPEKSIIFLNNTSKKRKNFFILPRRKALNYKSVGFFIGNEVICENVCKYIDGKAKYVLVDTENKQNFNLFSIAKKNISKSQVIPFKPNDVTVESCDLLVRHLFEEDIQGKKVLIFGSGNLASKMALRLAERQAEVVVWARNQEKAPTIVDALNYILPKYNDTKIKLFHEDENGFDLMISFLSAENVIGANFFNYLKKEGTVIDGGINNFSKDFIEVALNNGVSFIRLDTRIAFHYALMSLNLETFHFFDNVFGTREIEQIRCVAGGILGKQGDVIVDQIKHPTQVIGVANGLGGVKHECELTDEERRKISTIWKYILQSNKKNL</sequence>
<dbReference type="Gene3D" id="3.40.50.720">
    <property type="entry name" value="NAD(P)-binding Rossmann-like Domain"/>
    <property type="match status" value="1"/>
</dbReference>